<dbReference type="CDD" id="cd00487">
    <property type="entry name" value="Pep_deformylase"/>
    <property type="match status" value="1"/>
</dbReference>
<accession>A0A4R5U2N1</accession>
<feature type="binding site" evidence="6">
    <location>
        <position position="132"/>
    </location>
    <ligand>
        <name>Fe cation</name>
        <dbReference type="ChEBI" id="CHEBI:24875"/>
    </ligand>
</feature>
<dbReference type="Pfam" id="PF01327">
    <property type="entry name" value="Pep_deformylase"/>
    <property type="match status" value="1"/>
</dbReference>
<feature type="binding site" evidence="6">
    <location>
        <position position="90"/>
    </location>
    <ligand>
        <name>Fe cation</name>
        <dbReference type="ChEBI" id="CHEBI:24875"/>
    </ligand>
</feature>
<name>A0A4R5U2N1_9MICC</name>
<evidence type="ECO:0000256" key="6">
    <source>
        <dbReference type="HAMAP-Rule" id="MF_00163"/>
    </source>
</evidence>
<dbReference type="RefSeq" id="WP_133402258.1">
    <property type="nucleotide sequence ID" value="NZ_SMTK01000001.1"/>
</dbReference>
<comment type="caution">
    <text evidence="8">The sequence shown here is derived from an EMBL/GenBank/DDBJ whole genome shotgun (WGS) entry which is preliminary data.</text>
</comment>
<evidence type="ECO:0000256" key="5">
    <source>
        <dbReference type="ARBA" id="ARBA00023004"/>
    </source>
</evidence>
<proteinExistence type="inferred from homology"/>
<keyword evidence="9" id="KW-1185">Reference proteome</keyword>
<dbReference type="GO" id="GO:0046872">
    <property type="term" value="F:metal ion binding"/>
    <property type="evidence" value="ECO:0007669"/>
    <property type="project" value="UniProtKB-KW"/>
</dbReference>
<keyword evidence="4 6" id="KW-0648">Protein biosynthesis</keyword>
<comment type="catalytic activity">
    <reaction evidence="6">
        <text>N-terminal N-formyl-L-methionyl-[peptide] + H2O = N-terminal L-methionyl-[peptide] + formate</text>
        <dbReference type="Rhea" id="RHEA:24420"/>
        <dbReference type="Rhea" id="RHEA-COMP:10639"/>
        <dbReference type="Rhea" id="RHEA-COMP:10640"/>
        <dbReference type="ChEBI" id="CHEBI:15377"/>
        <dbReference type="ChEBI" id="CHEBI:15740"/>
        <dbReference type="ChEBI" id="CHEBI:49298"/>
        <dbReference type="ChEBI" id="CHEBI:64731"/>
        <dbReference type="EC" id="3.5.1.88"/>
    </reaction>
</comment>
<evidence type="ECO:0000256" key="3">
    <source>
        <dbReference type="ARBA" id="ARBA00022801"/>
    </source>
</evidence>
<protein>
    <recommendedName>
        <fullName evidence="6">Peptide deformylase</fullName>
        <shortName evidence="6">PDF</shortName>
        <ecNumber evidence="6">3.5.1.88</ecNumber>
    </recommendedName>
    <alternativeName>
        <fullName evidence="6">Polypeptide deformylase</fullName>
    </alternativeName>
</protein>
<comment type="cofactor">
    <cofactor evidence="6">
        <name>Fe(2+)</name>
        <dbReference type="ChEBI" id="CHEBI:29033"/>
    </cofactor>
    <text evidence="6">Binds 1 Fe(2+) ion.</text>
</comment>
<dbReference type="PANTHER" id="PTHR10458:SF2">
    <property type="entry name" value="PEPTIDE DEFORMYLASE, MITOCHONDRIAL"/>
    <property type="match status" value="1"/>
</dbReference>
<feature type="binding site" evidence="6">
    <location>
        <position position="136"/>
    </location>
    <ligand>
        <name>Fe cation</name>
        <dbReference type="ChEBI" id="CHEBI:24875"/>
    </ligand>
</feature>
<dbReference type="SUPFAM" id="SSF56420">
    <property type="entry name" value="Peptide deformylase"/>
    <property type="match status" value="1"/>
</dbReference>
<keyword evidence="2 6" id="KW-0479">Metal-binding</keyword>
<organism evidence="8 9">
    <name type="scientific">Arthrobacter crusticola</name>
    <dbReference type="NCBI Taxonomy" id="2547960"/>
    <lineage>
        <taxon>Bacteria</taxon>
        <taxon>Bacillati</taxon>
        <taxon>Actinomycetota</taxon>
        <taxon>Actinomycetes</taxon>
        <taxon>Micrococcales</taxon>
        <taxon>Micrococcaceae</taxon>
        <taxon>Arthrobacter</taxon>
    </lineage>
</organism>
<dbReference type="HAMAP" id="MF_00163">
    <property type="entry name" value="Pep_deformylase"/>
    <property type="match status" value="1"/>
</dbReference>
<keyword evidence="3 6" id="KW-0378">Hydrolase</keyword>
<evidence type="ECO:0000256" key="7">
    <source>
        <dbReference type="SAM" id="MobiDB-lite"/>
    </source>
</evidence>
<comment type="function">
    <text evidence="6">Removes the formyl group from the N-terminal Met of newly synthesized proteins. Requires at least a dipeptide for an efficient rate of reaction. N-terminal L-methionine is a prerequisite for activity but the enzyme has broad specificity at other positions.</text>
</comment>
<dbReference type="InterPro" id="IPR023635">
    <property type="entry name" value="Peptide_deformylase"/>
</dbReference>
<dbReference type="Proteomes" id="UP000295411">
    <property type="component" value="Unassembled WGS sequence"/>
</dbReference>
<evidence type="ECO:0000256" key="1">
    <source>
        <dbReference type="ARBA" id="ARBA00010759"/>
    </source>
</evidence>
<dbReference type="PRINTS" id="PR01576">
    <property type="entry name" value="PDEFORMYLASE"/>
</dbReference>
<dbReference type="EC" id="3.5.1.88" evidence="6"/>
<evidence type="ECO:0000256" key="2">
    <source>
        <dbReference type="ARBA" id="ARBA00022723"/>
    </source>
</evidence>
<gene>
    <name evidence="6 8" type="primary">def</name>
    <name evidence="8" type="ORF">E2F48_01585</name>
</gene>
<feature type="active site" evidence="6">
    <location>
        <position position="133"/>
    </location>
</feature>
<dbReference type="OrthoDB" id="9804313at2"/>
<feature type="compositionally biased region" description="Low complexity" evidence="7">
    <location>
        <begin position="184"/>
        <end position="194"/>
    </location>
</feature>
<comment type="similarity">
    <text evidence="1 6">Belongs to the polypeptide deformylase family.</text>
</comment>
<dbReference type="InterPro" id="IPR036821">
    <property type="entry name" value="Peptide_deformylase_sf"/>
</dbReference>
<dbReference type="PANTHER" id="PTHR10458">
    <property type="entry name" value="PEPTIDE DEFORMYLASE"/>
    <property type="match status" value="1"/>
</dbReference>
<evidence type="ECO:0000313" key="8">
    <source>
        <dbReference type="EMBL" id="TDK27838.1"/>
    </source>
</evidence>
<evidence type="ECO:0000256" key="4">
    <source>
        <dbReference type="ARBA" id="ARBA00022917"/>
    </source>
</evidence>
<evidence type="ECO:0000313" key="9">
    <source>
        <dbReference type="Proteomes" id="UP000295411"/>
    </source>
</evidence>
<sequence length="204" mass="21666">MAVLSIRIIGDPILRTPAATVTNFGPELEKLVADMTETMLDVQGVGLAAPQIGVGLSVFTYSIDGFEGHVVNPVLEVGETLQQDGAVEGCLSVPGLGNFLERAEWARVRGQDAHGEPVEVEGTGMLARCLQHETDHLRGTLYIDRLRGEEKKVAMRAIRSADYNSVAGQTAAQRAKTLGSSFISASAAGPAGAPRRAENSGRRR</sequence>
<dbReference type="NCBIfam" id="TIGR00079">
    <property type="entry name" value="pept_deformyl"/>
    <property type="match status" value="1"/>
</dbReference>
<keyword evidence="5 6" id="KW-0408">Iron</keyword>
<feature type="compositionally biased region" description="Basic and acidic residues" evidence="7">
    <location>
        <begin position="195"/>
        <end position="204"/>
    </location>
</feature>
<reference evidence="8 9" key="1">
    <citation type="submission" date="2019-03" db="EMBL/GenBank/DDBJ databases">
        <title>Arthrobacter sp. nov., an bacterium isolated from biocrust in Mu Us Desert.</title>
        <authorList>
            <person name="Lixiong L."/>
        </authorList>
    </citation>
    <scope>NUCLEOTIDE SEQUENCE [LARGE SCALE GENOMIC DNA]</scope>
    <source>
        <strain evidence="8 9">SLN-3</strain>
    </source>
</reference>
<dbReference type="GO" id="GO:0006412">
    <property type="term" value="P:translation"/>
    <property type="evidence" value="ECO:0007669"/>
    <property type="project" value="UniProtKB-UniRule"/>
</dbReference>
<dbReference type="EMBL" id="SMTK01000001">
    <property type="protein sequence ID" value="TDK27838.1"/>
    <property type="molecule type" value="Genomic_DNA"/>
</dbReference>
<dbReference type="Gene3D" id="3.90.45.10">
    <property type="entry name" value="Peptide deformylase"/>
    <property type="match status" value="1"/>
</dbReference>
<dbReference type="GO" id="GO:0042586">
    <property type="term" value="F:peptide deformylase activity"/>
    <property type="evidence" value="ECO:0007669"/>
    <property type="project" value="UniProtKB-UniRule"/>
</dbReference>
<dbReference type="AlphaFoldDB" id="A0A4R5U2N1"/>
<dbReference type="NCBIfam" id="NF001159">
    <property type="entry name" value="PRK00150.1-3"/>
    <property type="match status" value="1"/>
</dbReference>
<feature type="region of interest" description="Disordered" evidence="7">
    <location>
        <begin position="183"/>
        <end position="204"/>
    </location>
</feature>